<accession>A0A917ERG1</accession>
<dbReference type="AlphaFoldDB" id="A0A917ERG1"/>
<name>A0A917ERG1_9BACI</name>
<keyword evidence="2" id="KW-1185">Reference proteome</keyword>
<evidence type="ECO:0000313" key="2">
    <source>
        <dbReference type="Proteomes" id="UP000605259"/>
    </source>
</evidence>
<reference evidence="1" key="1">
    <citation type="journal article" date="2014" name="Int. J. Syst. Evol. Microbiol.">
        <title>Complete genome sequence of Corynebacterium casei LMG S-19264T (=DSM 44701T), isolated from a smear-ripened cheese.</title>
        <authorList>
            <consortium name="US DOE Joint Genome Institute (JGI-PGF)"/>
            <person name="Walter F."/>
            <person name="Albersmeier A."/>
            <person name="Kalinowski J."/>
            <person name="Ruckert C."/>
        </authorList>
    </citation>
    <scope>NUCLEOTIDE SEQUENCE</scope>
    <source>
        <strain evidence="1">CGMCC 1.12698</strain>
    </source>
</reference>
<sequence>MYFKLDERLQIEIPHLAKDWDEYSDEEQQYILLMWESIRGKIPDRIFALEDIINEKQAKLSNETDFHASCTLNSEISDLASMINDLWLWYRTNQDISDKRHL</sequence>
<organism evidence="1 2">
    <name type="scientific">Priestia taiwanensis</name>
    <dbReference type="NCBI Taxonomy" id="1347902"/>
    <lineage>
        <taxon>Bacteria</taxon>
        <taxon>Bacillati</taxon>
        <taxon>Bacillota</taxon>
        <taxon>Bacilli</taxon>
        <taxon>Bacillales</taxon>
        <taxon>Bacillaceae</taxon>
        <taxon>Priestia</taxon>
    </lineage>
</organism>
<reference evidence="1" key="2">
    <citation type="submission" date="2020-09" db="EMBL/GenBank/DDBJ databases">
        <authorList>
            <person name="Sun Q."/>
            <person name="Zhou Y."/>
        </authorList>
    </citation>
    <scope>NUCLEOTIDE SEQUENCE</scope>
    <source>
        <strain evidence="1">CGMCC 1.12698</strain>
    </source>
</reference>
<evidence type="ECO:0000313" key="1">
    <source>
        <dbReference type="EMBL" id="GGE77075.1"/>
    </source>
</evidence>
<proteinExistence type="predicted"/>
<dbReference type="EMBL" id="BMFK01000002">
    <property type="protein sequence ID" value="GGE77075.1"/>
    <property type="molecule type" value="Genomic_DNA"/>
</dbReference>
<dbReference type="RefSeq" id="WP_229722248.1">
    <property type="nucleotide sequence ID" value="NZ_BMFK01000002.1"/>
</dbReference>
<protein>
    <recommendedName>
        <fullName evidence="3">Radical SAM protein</fullName>
    </recommendedName>
</protein>
<dbReference type="Proteomes" id="UP000605259">
    <property type="component" value="Unassembled WGS sequence"/>
</dbReference>
<gene>
    <name evidence="1" type="ORF">GCM10007140_28450</name>
</gene>
<evidence type="ECO:0008006" key="3">
    <source>
        <dbReference type="Google" id="ProtNLM"/>
    </source>
</evidence>
<comment type="caution">
    <text evidence="1">The sequence shown here is derived from an EMBL/GenBank/DDBJ whole genome shotgun (WGS) entry which is preliminary data.</text>
</comment>